<keyword evidence="1" id="KW-1133">Transmembrane helix</keyword>
<evidence type="ECO:0008006" key="4">
    <source>
        <dbReference type="Google" id="ProtNLM"/>
    </source>
</evidence>
<dbReference type="RefSeq" id="WP_283764153.1">
    <property type="nucleotide sequence ID" value="NZ_JAQPOK010000142.1"/>
</dbReference>
<name>A0ABT7BNV2_9CYAN</name>
<evidence type="ECO:0000256" key="1">
    <source>
        <dbReference type="SAM" id="Phobius"/>
    </source>
</evidence>
<proteinExistence type="predicted"/>
<accession>A0ABT7BNV2</accession>
<reference evidence="2 3" key="1">
    <citation type="submission" date="2023-01" db="EMBL/GenBank/DDBJ databases">
        <title>Novel diversity within Roseofilum (Cyanobacteria; Desertifilaceae) from marine benthic mats with descriptions of four novel species.</title>
        <authorList>
            <person name="Wang Y."/>
            <person name="Berthold D.E."/>
            <person name="Hu J."/>
            <person name="Lefler F.W."/>
            <person name="Laughinghouse H.D. IV."/>
        </authorList>
    </citation>
    <scope>NUCLEOTIDE SEQUENCE [LARGE SCALE GENOMIC DNA]</scope>
    <source>
        <strain evidence="2 3">BLCC-M91</strain>
    </source>
</reference>
<evidence type="ECO:0000313" key="3">
    <source>
        <dbReference type="Proteomes" id="UP001231370"/>
    </source>
</evidence>
<keyword evidence="1" id="KW-0472">Membrane</keyword>
<protein>
    <recommendedName>
        <fullName evidence="4">Transmembrane transcriptional regulator (Anti-sigma factor)</fullName>
    </recommendedName>
</protein>
<gene>
    <name evidence="2" type="ORF">PJF56_18485</name>
</gene>
<evidence type="ECO:0000313" key="2">
    <source>
        <dbReference type="EMBL" id="MDJ1180852.1"/>
    </source>
</evidence>
<sequence>MKPIDPHSSPGDAEKDDRLVEFLHQYRPCPPPEAMGLEEQIVQDIQRLTPEQTVTRSRRKVWVFGAIAASLVLAIGGYARWSTQLANQPLSEAEIASLDRFLQDTWQGIGQTSSSVEDPWFLWEDSPSTN</sequence>
<dbReference type="Proteomes" id="UP001231370">
    <property type="component" value="Unassembled WGS sequence"/>
</dbReference>
<feature type="transmembrane region" description="Helical" evidence="1">
    <location>
        <begin position="61"/>
        <end position="81"/>
    </location>
</feature>
<keyword evidence="1" id="KW-0812">Transmembrane</keyword>
<dbReference type="EMBL" id="JAQPOK010000142">
    <property type="protein sequence ID" value="MDJ1180852.1"/>
    <property type="molecule type" value="Genomic_DNA"/>
</dbReference>
<keyword evidence="3" id="KW-1185">Reference proteome</keyword>
<organism evidence="2 3">
    <name type="scientific">Roseofilum halophilum BLCC-M91</name>
    <dbReference type="NCBI Taxonomy" id="3022259"/>
    <lineage>
        <taxon>Bacteria</taxon>
        <taxon>Bacillati</taxon>
        <taxon>Cyanobacteriota</taxon>
        <taxon>Cyanophyceae</taxon>
        <taxon>Desertifilales</taxon>
        <taxon>Desertifilaceae</taxon>
        <taxon>Roseofilum</taxon>
        <taxon>Roseofilum halophilum</taxon>
    </lineage>
</organism>
<comment type="caution">
    <text evidence="2">The sequence shown here is derived from an EMBL/GenBank/DDBJ whole genome shotgun (WGS) entry which is preliminary data.</text>
</comment>